<dbReference type="Gene3D" id="2.130.10.10">
    <property type="entry name" value="YVTN repeat-like/Quinoprotein amine dehydrogenase"/>
    <property type="match status" value="1"/>
</dbReference>
<accession>A0AAE0BVB4</accession>
<dbReference type="InterPro" id="IPR015943">
    <property type="entry name" value="WD40/YVTN_repeat-like_dom_sf"/>
</dbReference>
<dbReference type="PROSITE" id="PS50294">
    <property type="entry name" value="WD_REPEATS_REGION"/>
    <property type="match status" value="5"/>
</dbReference>
<proteinExistence type="predicted"/>
<keyword evidence="9" id="KW-1185">Reference proteome</keyword>
<feature type="repeat" description="WD" evidence="7">
    <location>
        <begin position="310"/>
        <end position="345"/>
    </location>
</feature>
<keyword evidence="3" id="KW-0507">mRNA processing</keyword>
<protein>
    <submittedName>
        <fullName evidence="8">Uncharacterized protein</fullName>
    </submittedName>
</protein>
<keyword evidence="2 7" id="KW-0853">WD repeat</keyword>
<comment type="subcellular location">
    <subcellularLocation>
        <location evidence="1">Nucleus</location>
    </subcellularLocation>
</comment>
<dbReference type="InterPro" id="IPR019775">
    <property type="entry name" value="WD40_repeat_CS"/>
</dbReference>
<dbReference type="GO" id="GO:0071013">
    <property type="term" value="C:catalytic step 2 spliceosome"/>
    <property type="evidence" value="ECO:0007669"/>
    <property type="project" value="TreeGrafter"/>
</dbReference>
<dbReference type="GO" id="GO:0003723">
    <property type="term" value="F:RNA binding"/>
    <property type="evidence" value="ECO:0007669"/>
    <property type="project" value="TreeGrafter"/>
</dbReference>
<dbReference type="GO" id="GO:0005682">
    <property type="term" value="C:U5 snRNP"/>
    <property type="evidence" value="ECO:0007669"/>
    <property type="project" value="UniProtKB-ARBA"/>
</dbReference>
<dbReference type="InterPro" id="IPR036322">
    <property type="entry name" value="WD40_repeat_dom_sf"/>
</dbReference>
<dbReference type="PRINTS" id="PR00320">
    <property type="entry name" value="GPROTEINBRPT"/>
</dbReference>
<feature type="repeat" description="WD" evidence="7">
    <location>
        <begin position="153"/>
        <end position="176"/>
    </location>
</feature>
<dbReference type="InterPro" id="IPR052234">
    <property type="entry name" value="U5_snRNP_Component"/>
</dbReference>
<gene>
    <name evidence="8" type="ORF">CYMTET_47593</name>
</gene>
<dbReference type="Pfam" id="PF00400">
    <property type="entry name" value="WD40"/>
    <property type="match status" value="7"/>
</dbReference>
<name>A0AAE0BVB4_9CHLO</name>
<dbReference type="PANTHER" id="PTHR44006:SF1">
    <property type="entry name" value="U5 SMALL NUCLEAR RIBONUCLEOPROTEIN 40 KDA PROTEIN"/>
    <property type="match status" value="1"/>
</dbReference>
<keyword evidence="4" id="KW-0677">Repeat</keyword>
<evidence type="ECO:0000256" key="4">
    <source>
        <dbReference type="ARBA" id="ARBA00022737"/>
    </source>
</evidence>
<dbReference type="EMBL" id="LGRX02033126">
    <property type="protein sequence ID" value="KAK3242744.1"/>
    <property type="molecule type" value="Genomic_DNA"/>
</dbReference>
<feature type="repeat" description="WD" evidence="7">
    <location>
        <begin position="183"/>
        <end position="217"/>
    </location>
</feature>
<dbReference type="AlphaFoldDB" id="A0AAE0BVB4"/>
<dbReference type="PROSITE" id="PS00678">
    <property type="entry name" value="WD_REPEATS_1"/>
    <property type="match status" value="4"/>
</dbReference>
<dbReference type="GO" id="GO:0000375">
    <property type="term" value="P:RNA splicing, via transesterification reactions"/>
    <property type="evidence" value="ECO:0007669"/>
    <property type="project" value="UniProtKB-ARBA"/>
</dbReference>
<dbReference type="Proteomes" id="UP001190700">
    <property type="component" value="Unassembled WGS sequence"/>
</dbReference>
<evidence type="ECO:0000313" key="9">
    <source>
        <dbReference type="Proteomes" id="UP001190700"/>
    </source>
</evidence>
<feature type="repeat" description="WD" evidence="7">
    <location>
        <begin position="92"/>
        <end position="133"/>
    </location>
</feature>
<sequence length="345" mass="38207">MGELVKRPLEDEEMQVALKKQRTGSEIVSAKVSTAPKRTSSLDSPIMQLTGHAEAVLCCKFNPAGTVLASGSHDKHIFLWSVQGECENFMMIKGHKNAILDLHWTTDGETILTASADNTIRAWDVEMGRQIKKMNEHSMFVNCCCPARRGPPLVVSGSDDGSSKLWDLRTKGSVQTLPDDYQVTAVAFSDASDKVYTGGIDNVVKVWDLRKEEKVLELKGHTDTITGMRVSPDGSHLLTNSMDNTLRAWDMRPYAPANRCVKLFNGHQHNFEKNLMKCDWSPDASKVIAGSADRAVYIWEVASRRILYKLPGHNGCINETVFHPKEPVVASASSDKTIFMGEIEA</sequence>
<organism evidence="8 9">
    <name type="scientific">Cymbomonas tetramitiformis</name>
    <dbReference type="NCBI Taxonomy" id="36881"/>
    <lineage>
        <taxon>Eukaryota</taxon>
        <taxon>Viridiplantae</taxon>
        <taxon>Chlorophyta</taxon>
        <taxon>Pyramimonadophyceae</taxon>
        <taxon>Pyramimonadales</taxon>
        <taxon>Pyramimonadaceae</taxon>
        <taxon>Cymbomonas</taxon>
    </lineage>
</organism>
<comment type="caution">
    <text evidence="8">The sequence shown here is derived from an EMBL/GenBank/DDBJ whole genome shotgun (WGS) entry which is preliminary data.</text>
</comment>
<reference evidence="8 9" key="1">
    <citation type="journal article" date="2015" name="Genome Biol. Evol.">
        <title>Comparative Genomics of a Bacterivorous Green Alga Reveals Evolutionary Causalities and Consequences of Phago-Mixotrophic Mode of Nutrition.</title>
        <authorList>
            <person name="Burns J.A."/>
            <person name="Paasch A."/>
            <person name="Narechania A."/>
            <person name="Kim E."/>
        </authorList>
    </citation>
    <scope>NUCLEOTIDE SEQUENCE [LARGE SCALE GENOMIC DNA]</scope>
    <source>
        <strain evidence="8 9">PLY_AMNH</strain>
    </source>
</reference>
<evidence type="ECO:0000256" key="7">
    <source>
        <dbReference type="PROSITE-ProRule" id="PRU00221"/>
    </source>
</evidence>
<dbReference type="PANTHER" id="PTHR44006">
    <property type="entry name" value="U5 SMALL NUCLEAR RIBONUCLEOPROTEIN 40 KDA PROTEIN"/>
    <property type="match status" value="1"/>
</dbReference>
<feature type="repeat" description="WD" evidence="7">
    <location>
        <begin position="218"/>
        <end position="252"/>
    </location>
</feature>
<dbReference type="GO" id="GO:0006397">
    <property type="term" value="P:mRNA processing"/>
    <property type="evidence" value="ECO:0007669"/>
    <property type="project" value="UniProtKB-KW"/>
</dbReference>
<evidence type="ECO:0000256" key="2">
    <source>
        <dbReference type="ARBA" id="ARBA00022574"/>
    </source>
</evidence>
<evidence type="ECO:0000256" key="6">
    <source>
        <dbReference type="ARBA" id="ARBA00023242"/>
    </source>
</evidence>
<dbReference type="InterPro" id="IPR020472">
    <property type="entry name" value="WD40_PAC1"/>
</dbReference>
<feature type="repeat" description="WD" evidence="7">
    <location>
        <begin position="280"/>
        <end position="309"/>
    </location>
</feature>
<dbReference type="PROSITE" id="PS50082">
    <property type="entry name" value="WD_REPEATS_2"/>
    <property type="match status" value="7"/>
</dbReference>
<evidence type="ECO:0000256" key="3">
    <source>
        <dbReference type="ARBA" id="ARBA00022664"/>
    </source>
</evidence>
<dbReference type="InterPro" id="IPR001680">
    <property type="entry name" value="WD40_rpt"/>
</dbReference>
<evidence type="ECO:0000256" key="5">
    <source>
        <dbReference type="ARBA" id="ARBA00023187"/>
    </source>
</evidence>
<evidence type="ECO:0000313" key="8">
    <source>
        <dbReference type="EMBL" id="KAK3242744.1"/>
    </source>
</evidence>
<feature type="repeat" description="WD" evidence="7">
    <location>
        <begin position="49"/>
        <end position="83"/>
    </location>
</feature>
<keyword evidence="6" id="KW-0539">Nucleus</keyword>
<evidence type="ECO:0000256" key="1">
    <source>
        <dbReference type="ARBA" id="ARBA00004123"/>
    </source>
</evidence>
<dbReference type="FunFam" id="2.130.10.10:FF:000229">
    <property type="entry name" value="Small nuclear ribonucleoprotein U5 subunit 40"/>
    <property type="match status" value="1"/>
</dbReference>
<dbReference type="CDD" id="cd00200">
    <property type="entry name" value="WD40"/>
    <property type="match status" value="1"/>
</dbReference>
<dbReference type="SMART" id="SM00320">
    <property type="entry name" value="WD40"/>
    <property type="match status" value="7"/>
</dbReference>
<keyword evidence="5" id="KW-0508">mRNA splicing</keyword>
<dbReference type="SUPFAM" id="SSF50978">
    <property type="entry name" value="WD40 repeat-like"/>
    <property type="match status" value="1"/>
</dbReference>